<organism evidence="1 2">
    <name type="scientific">Mycena venus</name>
    <dbReference type="NCBI Taxonomy" id="2733690"/>
    <lineage>
        <taxon>Eukaryota</taxon>
        <taxon>Fungi</taxon>
        <taxon>Dikarya</taxon>
        <taxon>Basidiomycota</taxon>
        <taxon>Agaricomycotina</taxon>
        <taxon>Agaricomycetes</taxon>
        <taxon>Agaricomycetidae</taxon>
        <taxon>Agaricales</taxon>
        <taxon>Marasmiineae</taxon>
        <taxon>Mycenaceae</taxon>
        <taxon>Mycena</taxon>
    </lineage>
</organism>
<proteinExistence type="predicted"/>
<reference evidence="1" key="1">
    <citation type="submission" date="2020-05" db="EMBL/GenBank/DDBJ databases">
        <title>Mycena genomes resolve the evolution of fungal bioluminescence.</title>
        <authorList>
            <person name="Tsai I.J."/>
        </authorList>
    </citation>
    <scope>NUCLEOTIDE SEQUENCE</scope>
    <source>
        <strain evidence="1">CCC161011</strain>
    </source>
</reference>
<dbReference type="OrthoDB" id="2921757at2759"/>
<keyword evidence="2" id="KW-1185">Reference proteome</keyword>
<evidence type="ECO:0000313" key="2">
    <source>
        <dbReference type="Proteomes" id="UP000620124"/>
    </source>
</evidence>
<protein>
    <submittedName>
        <fullName evidence="1">Uncharacterized protein</fullName>
    </submittedName>
</protein>
<dbReference type="Proteomes" id="UP000620124">
    <property type="component" value="Unassembled WGS sequence"/>
</dbReference>
<gene>
    <name evidence="1" type="ORF">MVEN_00606500</name>
</gene>
<name>A0A8H7D8B6_9AGAR</name>
<dbReference type="EMBL" id="JACAZI010000004">
    <property type="protein sequence ID" value="KAF7362578.1"/>
    <property type="molecule type" value="Genomic_DNA"/>
</dbReference>
<dbReference type="AlphaFoldDB" id="A0A8H7D8B6"/>
<sequence length="229" mass="24884">MHSRLVNAYSYYATVADPNKADGIEGRVNEVDRWFKSSPVEWFSTNLGPINDNKAGWRKIGDDSTEILFEYNNSVPSPILDVSLSNDLFGYAQYDFTMQFSYPDAPARRNNIAAREFWDTATDYQPVLFNNTARTLTAETDACTGNVSVTVVDAAGVAVGSVSGVNWVQYTVPTDAVFPLRVTMSSPGNGNATAELSDVLGITYATGPNGPDLATTSNFRVVFCLSEGD</sequence>
<evidence type="ECO:0000313" key="1">
    <source>
        <dbReference type="EMBL" id="KAF7362578.1"/>
    </source>
</evidence>
<comment type="caution">
    <text evidence="1">The sequence shown here is derived from an EMBL/GenBank/DDBJ whole genome shotgun (WGS) entry which is preliminary data.</text>
</comment>
<accession>A0A8H7D8B6</accession>